<feature type="compositionally biased region" description="Basic and acidic residues" evidence="1">
    <location>
        <begin position="1"/>
        <end position="10"/>
    </location>
</feature>
<gene>
    <name evidence="2" type="ORF">FHX53_001382</name>
</gene>
<protein>
    <recommendedName>
        <fullName evidence="4">EcsC protein family protein</fullName>
    </recommendedName>
</protein>
<comment type="caution">
    <text evidence="2">The sequence shown here is derived from an EMBL/GenBank/DDBJ whole genome shotgun (WGS) entry which is preliminary data.</text>
</comment>
<dbReference type="AlphaFoldDB" id="A0A839E7Q5"/>
<reference evidence="2 3" key="1">
    <citation type="submission" date="2020-07" db="EMBL/GenBank/DDBJ databases">
        <title>Sequencing the genomes of 1000 actinobacteria strains.</title>
        <authorList>
            <person name="Klenk H.-P."/>
        </authorList>
    </citation>
    <scope>NUCLEOTIDE SEQUENCE [LARGE SCALE GENOMIC DNA]</scope>
    <source>
        <strain evidence="2 3">DSM 19663</strain>
    </source>
</reference>
<accession>A0A839E7Q5</accession>
<evidence type="ECO:0008006" key="4">
    <source>
        <dbReference type="Google" id="ProtNLM"/>
    </source>
</evidence>
<name>A0A839E7Q5_9MICO</name>
<keyword evidence="3" id="KW-1185">Reference proteome</keyword>
<evidence type="ECO:0000256" key="1">
    <source>
        <dbReference type="SAM" id="MobiDB-lite"/>
    </source>
</evidence>
<evidence type="ECO:0000313" key="3">
    <source>
        <dbReference type="Proteomes" id="UP000585905"/>
    </source>
</evidence>
<dbReference type="Proteomes" id="UP000585905">
    <property type="component" value="Unassembled WGS sequence"/>
</dbReference>
<evidence type="ECO:0000313" key="2">
    <source>
        <dbReference type="EMBL" id="MBA8847790.1"/>
    </source>
</evidence>
<proteinExistence type="predicted"/>
<dbReference type="EMBL" id="JACGWX010000003">
    <property type="protein sequence ID" value="MBA8847790.1"/>
    <property type="molecule type" value="Genomic_DNA"/>
</dbReference>
<feature type="region of interest" description="Disordered" evidence="1">
    <location>
        <begin position="1"/>
        <end position="24"/>
    </location>
</feature>
<dbReference type="RefSeq" id="WP_182490624.1">
    <property type="nucleotide sequence ID" value="NZ_BAAAOV010000001.1"/>
</dbReference>
<organism evidence="2 3">
    <name type="scientific">Microcella alkalica</name>
    <dbReference type="NCBI Taxonomy" id="355930"/>
    <lineage>
        <taxon>Bacteria</taxon>
        <taxon>Bacillati</taxon>
        <taxon>Actinomycetota</taxon>
        <taxon>Actinomycetes</taxon>
        <taxon>Micrococcales</taxon>
        <taxon>Microbacteriaceae</taxon>
        <taxon>Microcella</taxon>
    </lineage>
</organism>
<sequence>MTFETHDSAAHDPTTPRIVPPQHAQADPRMVRALQAIMSSQRPAVIAHVRRIRRRSPGASPDEVIRMLEKHYLTLVTASGASVGAAAVVPAIGVAASLTLSGVETVAFLEASALFAQSVTEIHGIAVDDPERAQSLVMALMLGGAGKDLVTQFAKQMTGGAPRTAYWGELVTKSMPRVMLDSLADRLRTAFVRRFAVTQGGSVLGRAIPFGIGAVIGGTGNHILGRKVISNAREAFGPAPALWPASLEIETRAPGAPRPGRRVVIREAGRIGPLRVPRLAIERRRGSDEPAEEFEI</sequence>